<dbReference type="EMBL" id="CP078145">
    <property type="protein sequence ID" value="QXN88716.1"/>
    <property type="molecule type" value="Genomic_DNA"/>
</dbReference>
<evidence type="ECO:0000313" key="1">
    <source>
        <dbReference type="EMBL" id="QXN88716.1"/>
    </source>
</evidence>
<sequence length="85" mass="9660">MNPDYCIDIPPGFDDSDEDSQVHPIACRQFSAGTAAEVFGKAQQWISQHNVFLIDVSWTWAYGELEPFLLAVYFNFEDTEEPARA</sequence>
<evidence type="ECO:0000313" key="2">
    <source>
        <dbReference type="Proteomes" id="UP000694257"/>
    </source>
</evidence>
<accession>A0ABX8RHC8</accession>
<name>A0ABX8RHC8_NOCIO</name>
<proteinExistence type="predicted"/>
<organism evidence="1 2">
    <name type="scientific">Nocardia iowensis</name>
    <dbReference type="NCBI Taxonomy" id="204891"/>
    <lineage>
        <taxon>Bacteria</taxon>
        <taxon>Bacillati</taxon>
        <taxon>Actinomycetota</taxon>
        <taxon>Actinomycetes</taxon>
        <taxon>Mycobacteriales</taxon>
        <taxon>Nocardiaceae</taxon>
        <taxon>Nocardia</taxon>
    </lineage>
</organism>
<keyword evidence="2" id="KW-1185">Reference proteome</keyword>
<gene>
    <name evidence="1" type="ORF">KV110_24345</name>
</gene>
<dbReference type="Proteomes" id="UP000694257">
    <property type="component" value="Chromosome"/>
</dbReference>
<dbReference type="RefSeq" id="WP_218469599.1">
    <property type="nucleotide sequence ID" value="NZ_BAABJN010000011.1"/>
</dbReference>
<protein>
    <submittedName>
        <fullName evidence="1">Uncharacterized protein</fullName>
    </submittedName>
</protein>
<reference evidence="1 2" key="1">
    <citation type="submission" date="2021-07" db="EMBL/GenBank/DDBJ databases">
        <title>Whole Genome Sequence of Nocardia Iowensis.</title>
        <authorList>
            <person name="Lamm A."/>
            <person name="Collins-Fairclough A.M."/>
            <person name="Bunk B."/>
            <person name="Sproer C."/>
        </authorList>
    </citation>
    <scope>NUCLEOTIDE SEQUENCE [LARGE SCALE GENOMIC DNA]</scope>
    <source>
        <strain evidence="1 2">NRRL 5646</strain>
    </source>
</reference>